<proteinExistence type="predicted"/>
<dbReference type="Proteomes" id="UP000733379">
    <property type="component" value="Unassembled WGS sequence"/>
</dbReference>
<organism evidence="1 2">
    <name type="scientific">Nocardia albiluteola</name>
    <dbReference type="NCBI Taxonomy" id="2842303"/>
    <lineage>
        <taxon>Bacteria</taxon>
        <taxon>Bacillati</taxon>
        <taxon>Actinomycetota</taxon>
        <taxon>Actinomycetes</taxon>
        <taxon>Mycobacteriales</taxon>
        <taxon>Nocardiaceae</taxon>
        <taxon>Nocardia</taxon>
    </lineage>
</organism>
<sequence length="144" mass="15098">MADLSEATERQVGKPIIWLPLPEGFPSGLCGLLFDRGDDIVALHRHAESPASWRRTMVHIAAHLLQGHHRERAVSVATAANQLTGVSGNGLAVGPGLDPTSFRKVEAEADALTALILARHTNGGRRGATAGCTKRGVFGIPAPG</sequence>
<evidence type="ECO:0000313" key="2">
    <source>
        <dbReference type="Proteomes" id="UP000733379"/>
    </source>
</evidence>
<gene>
    <name evidence="1" type="ORF">KO481_16425</name>
</gene>
<dbReference type="EMBL" id="JAHKNI010000005">
    <property type="protein sequence ID" value="MBU3063107.1"/>
    <property type="molecule type" value="Genomic_DNA"/>
</dbReference>
<accession>A0ABS6AYI9</accession>
<dbReference type="RefSeq" id="WP_215918027.1">
    <property type="nucleotide sequence ID" value="NZ_JAHKNI010000005.1"/>
</dbReference>
<evidence type="ECO:0000313" key="1">
    <source>
        <dbReference type="EMBL" id="MBU3063107.1"/>
    </source>
</evidence>
<name>A0ABS6AYI9_9NOCA</name>
<reference evidence="1 2" key="1">
    <citation type="submission" date="2021-06" db="EMBL/GenBank/DDBJ databases">
        <title>Actinomycetes sequencing.</title>
        <authorList>
            <person name="Shan Q."/>
        </authorList>
    </citation>
    <scope>NUCLEOTIDE SEQUENCE [LARGE SCALE GENOMIC DNA]</scope>
    <source>
        <strain evidence="1 2">NEAU-G5</strain>
    </source>
</reference>
<protein>
    <submittedName>
        <fullName evidence="1">Uncharacterized protein</fullName>
    </submittedName>
</protein>
<keyword evidence="2" id="KW-1185">Reference proteome</keyword>
<comment type="caution">
    <text evidence="1">The sequence shown here is derived from an EMBL/GenBank/DDBJ whole genome shotgun (WGS) entry which is preliminary data.</text>
</comment>